<keyword evidence="3" id="KW-1185">Reference proteome</keyword>
<reference evidence="2" key="1">
    <citation type="journal article" date="2020" name="New Phytol.">
        <title>Comparative genomics reveals dynamic genome evolution in host specialist ectomycorrhizal fungi.</title>
        <authorList>
            <person name="Lofgren L.A."/>
            <person name="Nguyen N.H."/>
            <person name="Vilgalys R."/>
            <person name="Ruytinx J."/>
            <person name="Liao H.L."/>
            <person name="Branco S."/>
            <person name="Kuo A."/>
            <person name="LaButti K."/>
            <person name="Lipzen A."/>
            <person name="Andreopoulos W."/>
            <person name="Pangilinan J."/>
            <person name="Riley R."/>
            <person name="Hundley H."/>
            <person name="Na H."/>
            <person name="Barry K."/>
            <person name="Grigoriev I.V."/>
            <person name="Stajich J.E."/>
            <person name="Kennedy P.G."/>
        </authorList>
    </citation>
    <scope>NUCLEOTIDE SEQUENCE</scope>
    <source>
        <strain evidence="2">MN1</strain>
    </source>
</reference>
<evidence type="ECO:0000259" key="1">
    <source>
        <dbReference type="Pfam" id="PF01636"/>
    </source>
</evidence>
<dbReference type="EMBL" id="JABBWG010000035">
    <property type="protein sequence ID" value="KAG1809108.1"/>
    <property type="molecule type" value="Genomic_DNA"/>
</dbReference>
<sequence length="170" mass="19463">MRKATELCSVHPGDMLIPANITTPQRPFSLKLDDFRLSNIMIDTDSGRVTGFIDFEAATIAPVWECAVIPRWLQDADDPESSYEGGTSEERSVLRAAFLSVMEGSARYPEWREAYDMGRPFRRLTDLLCFRVNVWASDYYEIWVDERLEWAKTHPGIGLPETDELQIDTP</sequence>
<feature type="domain" description="Aminoglycoside phosphotransferase" evidence="1">
    <location>
        <begin position="25"/>
        <end position="64"/>
    </location>
</feature>
<dbReference type="Pfam" id="PF01636">
    <property type="entry name" value="APH"/>
    <property type="match status" value="1"/>
</dbReference>
<dbReference type="InterPro" id="IPR011009">
    <property type="entry name" value="Kinase-like_dom_sf"/>
</dbReference>
<evidence type="ECO:0000313" key="3">
    <source>
        <dbReference type="Proteomes" id="UP000807769"/>
    </source>
</evidence>
<dbReference type="Gene3D" id="3.90.1200.10">
    <property type="match status" value="1"/>
</dbReference>
<dbReference type="GeneID" id="64637674"/>
<organism evidence="2 3">
    <name type="scientific">Suillus subaureus</name>
    <dbReference type="NCBI Taxonomy" id="48587"/>
    <lineage>
        <taxon>Eukaryota</taxon>
        <taxon>Fungi</taxon>
        <taxon>Dikarya</taxon>
        <taxon>Basidiomycota</taxon>
        <taxon>Agaricomycotina</taxon>
        <taxon>Agaricomycetes</taxon>
        <taxon>Agaricomycetidae</taxon>
        <taxon>Boletales</taxon>
        <taxon>Suillineae</taxon>
        <taxon>Suillaceae</taxon>
        <taxon>Suillus</taxon>
    </lineage>
</organism>
<dbReference type="SUPFAM" id="SSF56112">
    <property type="entry name" value="Protein kinase-like (PK-like)"/>
    <property type="match status" value="1"/>
</dbReference>
<gene>
    <name evidence="2" type="ORF">BJ212DRAFT_616460</name>
</gene>
<comment type="caution">
    <text evidence="2">The sequence shown here is derived from an EMBL/GenBank/DDBJ whole genome shotgun (WGS) entry which is preliminary data.</text>
</comment>
<proteinExistence type="predicted"/>
<dbReference type="InterPro" id="IPR002575">
    <property type="entry name" value="Aminoglycoside_PTrfase"/>
</dbReference>
<protein>
    <recommendedName>
        <fullName evidence="1">Aminoglycoside phosphotransferase domain-containing protein</fullName>
    </recommendedName>
</protein>
<dbReference type="AlphaFoldDB" id="A0A9P7E279"/>
<evidence type="ECO:0000313" key="2">
    <source>
        <dbReference type="EMBL" id="KAG1809108.1"/>
    </source>
</evidence>
<accession>A0A9P7E279</accession>
<dbReference type="OrthoDB" id="10003767at2759"/>
<dbReference type="Proteomes" id="UP000807769">
    <property type="component" value="Unassembled WGS sequence"/>
</dbReference>
<dbReference type="RefSeq" id="XP_041189017.1">
    <property type="nucleotide sequence ID" value="XM_041343658.1"/>
</dbReference>
<name>A0A9P7E279_9AGAM</name>